<feature type="transmembrane region" description="Helical" evidence="7">
    <location>
        <begin position="369"/>
        <end position="389"/>
    </location>
</feature>
<keyword evidence="4 7" id="KW-0812">Transmembrane</keyword>
<evidence type="ECO:0000256" key="4">
    <source>
        <dbReference type="ARBA" id="ARBA00022692"/>
    </source>
</evidence>
<dbReference type="STRING" id="150121.SAMN06296010_2188"/>
<evidence type="ECO:0000256" key="2">
    <source>
        <dbReference type="ARBA" id="ARBA00022448"/>
    </source>
</evidence>
<dbReference type="SUPFAM" id="SSF103473">
    <property type="entry name" value="MFS general substrate transporter"/>
    <property type="match status" value="1"/>
</dbReference>
<evidence type="ECO:0000256" key="3">
    <source>
        <dbReference type="ARBA" id="ARBA00022475"/>
    </source>
</evidence>
<dbReference type="EMBL" id="FXAY01000003">
    <property type="protein sequence ID" value="SMG36796.1"/>
    <property type="molecule type" value="Genomic_DNA"/>
</dbReference>
<keyword evidence="3" id="KW-1003">Cell membrane</keyword>
<feature type="domain" description="Major facilitator superfamily (MFS) profile" evidence="8">
    <location>
        <begin position="27"/>
        <end position="420"/>
    </location>
</feature>
<feature type="transmembrane region" description="Helical" evidence="7">
    <location>
        <begin position="100"/>
        <end position="121"/>
    </location>
</feature>
<dbReference type="Proteomes" id="UP000193244">
    <property type="component" value="Unassembled WGS sequence"/>
</dbReference>
<feature type="transmembrane region" description="Helical" evidence="7">
    <location>
        <begin position="127"/>
        <end position="143"/>
    </location>
</feature>
<feature type="transmembrane region" description="Helical" evidence="7">
    <location>
        <begin position="194"/>
        <end position="213"/>
    </location>
</feature>
<organism evidence="9 10">
    <name type="scientific">Agreia pratensis</name>
    <dbReference type="NCBI Taxonomy" id="150121"/>
    <lineage>
        <taxon>Bacteria</taxon>
        <taxon>Bacillati</taxon>
        <taxon>Actinomycetota</taxon>
        <taxon>Actinomycetes</taxon>
        <taxon>Micrococcales</taxon>
        <taxon>Microbacteriaceae</taxon>
        <taxon>Agreia</taxon>
    </lineage>
</organism>
<evidence type="ECO:0000313" key="10">
    <source>
        <dbReference type="Proteomes" id="UP000193244"/>
    </source>
</evidence>
<evidence type="ECO:0000256" key="6">
    <source>
        <dbReference type="ARBA" id="ARBA00023136"/>
    </source>
</evidence>
<protein>
    <submittedName>
        <fullName evidence="9">Predicted arabinose efflux permease, MFS family</fullName>
    </submittedName>
</protein>
<dbReference type="GO" id="GO:0005886">
    <property type="term" value="C:plasma membrane"/>
    <property type="evidence" value="ECO:0007669"/>
    <property type="project" value="UniProtKB-SubCell"/>
</dbReference>
<dbReference type="CDD" id="cd06173">
    <property type="entry name" value="MFS_MefA_like"/>
    <property type="match status" value="1"/>
</dbReference>
<dbReference type="InterPro" id="IPR036259">
    <property type="entry name" value="MFS_trans_sf"/>
</dbReference>
<dbReference type="RefSeq" id="WP_244894721.1">
    <property type="nucleotide sequence ID" value="NZ_FXAY01000003.1"/>
</dbReference>
<dbReference type="GO" id="GO:0022857">
    <property type="term" value="F:transmembrane transporter activity"/>
    <property type="evidence" value="ECO:0007669"/>
    <property type="project" value="InterPro"/>
</dbReference>
<dbReference type="PANTHER" id="PTHR23513">
    <property type="entry name" value="INTEGRAL MEMBRANE EFFLUX PROTEIN-RELATED"/>
    <property type="match status" value="1"/>
</dbReference>
<keyword evidence="6 7" id="KW-0472">Membrane</keyword>
<dbReference type="AlphaFoldDB" id="A0A1X7K6X4"/>
<keyword evidence="2" id="KW-0813">Transport</keyword>
<evidence type="ECO:0000313" key="9">
    <source>
        <dbReference type="EMBL" id="SMG36796.1"/>
    </source>
</evidence>
<dbReference type="PANTHER" id="PTHR23513:SF11">
    <property type="entry name" value="STAPHYLOFERRIN A TRANSPORTER"/>
    <property type="match status" value="1"/>
</dbReference>
<evidence type="ECO:0000259" key="8">
    <source>
        <dbReference type="PROSITE" id="PS50850"/>
    </source>
</evidence>
<feature type="transmembrane region" description="Helical" evidence="7">
    <location>
        <begin position="279"/>
        <end position="297"/>
    </location>
</feature>
<feature type="transmembrane region" description="Helical" evidence="7">
    <location>
        <begin position="164"/>
        <end position="188"/>
    </location>
</feature>
<dbReference type="PROSITE" id="PS50850">
    <property type="entry name" value="MFS"/>
    <property type="match status" value="1"/>
</dbReference>
<accession>A0A1X7K6X4</accession>
<keyword evidence="10" id="KW-1185">Reference proteome</keyword>
<feature type="transmembrane region" description="Helical" evidence="7">
    <location>
        <begin position="234"/>
        <end position="259"/>
    </location>
</feature>
<keyword evidence="5 7" id="KW-1133">Transmembrane helix</keyword>
<evidence type="ECO:0000256" key="1">
    <source>
        <dbReference type="ARBA" id="ARBA00004651"/>
    </source>
</evidence>
<name>A0A1X7K6X4_9MICO</name>
<comment type="subcellular location">
    <subcellularLocation>
        <location evidence="1">Cell membrane</location>
        <topology evidence="1">Multi-pass membrane protein</topology>
    </subcellularLocation>
</comment>
<reference evidence="10" key="1">
    <citation type="submission" date="2017-04" db="EMBL/GenBank/DDBJ databases">
        <authorList>
            <person name="Varghese N."/>
            <person name="Submissions S."/>
        </authorList>
    </citation>
    <scope>NUCLEOTIDE SEQUENCE [LARGE SCALE GENOMIC DNA]</scope>
    <source>
        <strain evidence="10">VKM Ac-2510</strain>
    </source>
</reference>
<feature type="transmembrane region" description="Helical" evidence="7">
    <location>
        <begin position="68"/>
        <end position="88"/>
    </location>
</feature>
<dbReference type="InterPro" id="IPR010290">
    <property type="entry name" value="TM_effector"/>
</dbReference>
<dbReference type="Pfam" id="PF05977">
    <property type="entry name" value="MFS_3"/>
    <property type="match status" value="1"/>
</dbReference>
<feature type="transmembrane region" description="Helical" evidence="7">
    <location>
        <begin position="395"/>
        <end position="417"/>
    </location>
</feature>
<feature type="transmembrane region" description="Helical" evidence="7">
    <location>
        <begin position="329"/>
        <end position="348"/>
    </location>
</feature>
<sequence length="447" mass="46913">MTPPPSDPFPVTAPMPVLSSAPPWKDTFSSLRVPNFRLFTSANIVAMTALWIQRIAQDWLVLELSGSVAAVGLTVALQFAPMLFLGLYGGVLVDRYSKRMLLAITQSVSLLASVALAVLALTGVVEVWHIMLVALVVGLATVIDNPTRQVFVNELVGPKYLRNAISLNSSVFQLGALIGPAIGGVLLVSVGAGWSFAINAVACLGVVITVLRLNPATLYPAPVAPRAKGQLKEGLSYVLAKPTILWTVVMVAFVAVFALNMPVLLAAYASDVFDSGPGGYGLFNSLVAVGALAGAVLSTRRTSIRLRAVVITGLAWGTIQAIVSGAPTEPVVCVLLVLVGFCTLQFLTGANQLIQLSSNVSIRGRVMSVYVLVLLGGQALGGPLMGWLVESYGPQFGMLVSGVVPAAAALVVGVLLARSGRFTVRLRRRLPLVAIVQHQQTGSRAIC</sequence>
<gene>
    <name evidence="9" type="ORF">SAMN06296010_2188</name>
</gene>
<feature type="transmembrane region" description="Helical" evidence="7">
    <location>
        <begin position="304"/>
        <end position="323"/>
    </location>
</feature>
<dbReference type="InterPro" id="IPR020846">
    <property type="entry name" value="MFS_dom"/>
</dbReference>
<evidence type="ECO:0000256" key="7">
    <source>
        <dbReference type="SAM" id="Phobius"/>
    </source>
</evidence>
<evidence type="ECO:0000256" key="5">
    <source>
        <dbReference type="ARBA" id="ARBA00022989"/>
    </source>
</evidence>
<proteinExistence type="predicted"/>
<dbReference type="Gene3D" id="1.20.1250.20">
    <property type="entry name" value="MFS general substrate transporter like domains"/>
    <property type="match status" value="1"/>
</dbReference>